<dbReference type="RefSeq" id="WP_379192606.1">
    <property type="nucleotide sequence ID" value="NZ_JBHSOW010000135.1"/>
</dbReference>
<dbReference type="Pfam" id="PF20293">
    <property type="entry name" value="MC6"/>
    <property type="match status" value="1"/>
</dbReference>
<dbReference type="Proteomes" id="UP001596047">
    <property type="component" value="Unassembled WGS sequence"/>
</dbReference>
<protein>
    <submittedName>
        <fullName evidence="1">ABC-three component system middle component 6</fullName>
    </submittedName>
</protein>
<comment type="caution">
    <text evidence="1">The sequence shown here is derived from an EMBL/GenBank/DDBJ whole genome shotgun (WGS) entry which is preliminary data.</text>
</comment>
<keyword evidence="2" id="KW-1185">Reference proteome</keyword>
<proteinExistence type="predicted"/>
<evidence type="ECO:0000313" key="2">
    <source>
        <dbReference type="Proteomes" id="UP001596047"/>
    </source>
</evidence>
<reference evidence="2" key="1">
    <citation type="journal article" date="2019" name="Int. J. Syst. Evol. Microbiol.">
        <title>The Global Catalogue of Microorganisms (GCM) 10K type strain sequencing project: providing services to taxonomists for standard genome sequencing and annotation.</title>
        <authorList>
            <consortium name="The Broad Institute Genomics Platform"/>
            <consortium name="The Broad Institute Genome Sequencing Center for Infectious Disease"/>
            <person name="Wu L."/>
            <person name="Ma J."/>
        </authorList>
    </citation>
    <scope>NUCLEOTIDE SEQUENCE [LARGE SCALE GENOMIC DNA]</scope>
    <source>
        <strain evidence="2">CGMCC 1.3240</strain>
    </source>
</reference>
<gene>
    <name evidence="1" type="ORF">ACFPYJ_32425</name>
</gene>
<dbReference type="EMBL" id="JBHSOW010000135">
    <property type="protein sequence ID" value="MFC5653739.1"/>
    <property type="molecule type" value="Genomic_DNA"/>
</dbReference>
<sequence>MLLPNEIKPEMSIFYYAALVLKEIRNNNYSDILKLFHSLKEQYDISLKVFSYCLDWLYLIEAVIVDEEGQISLCT</sequence>
<evidence type="ECO:0000313" key="1">
    <source>
        <dbReference type="EMBL" id="MFC5653739.1"/>
    </source>
</evidence>
<dbReference type="InterPro" id="IPR046897">
    <property type="entry name" value="ABC-3C_MC6"/>
</dbReference>
<name>A0ABW0W9I7_9BACL</name>
<accession>A0ABW0W9I7</accession>
<organism evidence="1 2">
    <name type="scientific">Paenibacillus solisilvae</name>
    <dbReference type="NCBI Taxonomy" id="2486751"/>
    <lineage>
        <taxon>Bacteria</taxon>
        <taxon>Bacillati</taxon>
        <taxon>Bacillota</taxon>
        <taxon>Bacilli</taxon>
        <taxon>Bacillales</taxon>
        <taxon>Paenibacillaceae</taxon>
        <taxon>Paenibacillus</taxon>
    </lineage>
</organism>